<feature type="compositionally biased region" description="Acidic residues" evidence="1">
    <location>
        <begin position="97"/>
        <end position="107"/>
    </location>
</feature>
<feature type="non-terminal residue" evidence="2">
    <location>
        <position position="1"/>
    </location>
</feature>
<proteinExistence type="predicted"/>
<evidence type="ECO:0000256" key="1">
    <source>
        <dbReference type="SAM" id="MobiDB-lite"/>
    </source>
</evidence>
<dbReference type="EMBL" id="CALNXI010000320">
    <property type="protein sequence ID" value="CAH3024777.1"/>
    <property type="molecule type" value="Genomic_DNA"/>
</dbReference>
<keyword evidence="3" id="KW-1185">Reference proteome</keyword>
<gene>
    <name evidence="2" type="ORF">PEVE_00024025</name>
</gene>
<protein>
    <submittedName>
        <fullName evidence="2">Uncharacterized protein</fullName>
    </submittedName>
</protein>
<organism evidence="2 3">
    <name type="scientific">Porites evermanni</name>
    <dbReference type="NCBI Taxonomy" id="104178"/>
    <lineage>
        <taxon>Eukaryota</taxon>
        <taxon>Metazoa</taxon>
        <taxon>Cnidaria</taxon>
        <taxon>Anthozoa</taxon>
        <taxon>Hexacorallia</taxon>
        <taxon>Scleractinia</taxon>
        <taxon>Fungiina</taxon>
        <taxon>Poritidae</taxon>
        <taxon>Porites</taxon>
    </lineage>
</organism>
<evidence type="ECO:0000313" key="2">
    <source>
        <dbReference type="EMBL" id="CAH3024777.1"/>
    </source>
</evidence>
<reference evidence="2 3" key="1">
    <citation type="submission" date="2022-05" db="EMBL/GenBank/DDBJ databases">
        <authorList>
            <consortium name="Genoscope - CEA"/>
            <person name="William W."/>
        </authorList>
    </citation>
    <scope>NUCLEOTIDE SEQUENCE [LARGE SCALE GENOMIC DNA]</scope>
</reference>
<dbReference type="Proteomes" id="UP001159427">
    <property type="component" value="Unassembled WGS sequence"/>
</dbReference>
<accession>A0ABN8M5F0</accession>
<name>A0ABN8M5F0_9CNID</name>
<sequence length="151" mass="17233">QKDGGGSIVPLFHDGNIKMPLYERTGRPFCITDVVKAVWRSQNEPEILCKQHPMRVTYNGVFLIDLKHVPLKDLVADGNGVFTNTGQPTHTIKISSNEDEGESEDEVEKSPQVTVLARAKCPLKSSSEFLLQRYYYRHSKKTTFHRRIYVL</sequence>
<comment type="caution">
    <text evidence="2">The sequence shown here is derived from an EMBL/GenBank/DDBJ whole genome shotgun (WGS) entry which is preliminary data.</text>
</comment>
<evidence type="ECO:0000313" key="3">
    <source>
        <dbReference type="Proteomes" id="UP001159427"/>
    </source>
</evidence>
<feature type="non-terminal residue" evidence="2">
    <location>
        <position position="151"/>
    </location>
</feature>
<feature type="region of interest" description="Disordered" evidence="1">
    <location>
        <begin position="86"/>
        <end position="109"/>
    </location>
</feature>